<comment type="caution">
    <text evidence="1">The sequence shown here is derived from an EMBL/GenBank/DDBJ whole genome shotgun (WGS) entry which is preliminary data.</text>
</comment>
<accession>A0A482WB07</accession>
<proteinExistence type="predicted"/>
<evidence type="ECO:0000313" key="1">
    <source>
        <dbReference type="EMBL" id="RZC41703.1"/>
    </source>
</evidence>
<feature type="non-terminal residue" evidence="1">
    <location>
        <position position="61"/>
    </location>
</feature>
<gene>
    <name evidence="1" type="ORF">BDFB_009915</name>
</gene>
<keyword evidence="2" id="KW-1185">Reference proteome</keyword>
<organism evidence="1 2">
    <name type="scientific">Asbolus verrucosus</name>
    <name type="common">Desert ironclad beetle</name>
    <dbReference type="NCBI Taxonomy" id="1661398"/>
    <lineage>
        <taxon>Eukaryota</taxon>
        <taxon>Metazoa</taxon>
        <taxon>Ecdysozoa</taxon>
        <taxon>Arthropoda</taxon>
        <taxon>Hexapoda</taxon>
        <taxon>Insecta</taxon>
        <taxon>Pterygota</taxon>
        <taxon>Neoptera</taxon>
        <taxon>Endopterygota</taxon>
        <taxon>Coleoptera</taxon>
        <taxon>Polyphaga</taxon>
        <taxon>Cucujiformia</taxon>
        <taxon>Tenebrionidae</taxon>
        <taxon>Pimeliinae</taxon>
        <taxon>Asbolus</taxon>
    </lineage>
</organism>
<reference evidence="1 2" key="1">
    <citation type="submission" date="2017-03" db="EMBL/GenBank/DDBJ databases">
        <title>Genome of the blue death feigning beetle - Asbolus verrucosus.</title>
        <authorList>
            <person name="Rider S.D."/>
        </authorList>
    </citation>
    <scope>NUCLEOTIDE SEQUENCE [LARGE SCALE GENOMIC DNA]</scope>
    <source>
        <strain evidence="1">Butters</strain>
        <tissue evidence="1">Head and leg muscle</tissue>
    </source>
</reference>
<dbReference type="EMBL" id="QDEB01014858">
    <property type="protein sequence ID" value="RZC41703.1"/>
    <property type="molecule type" value="Genomic_DNA"/>
</dbReference>
<sequence length="61" mass="7127">MEKDMDWVWKRGADGFIEGNGRRVLRDVMALDSPIRPLLSTKELGRTVYKTDTDRKRTLTM</sequence>
<evidence type="ECO:0000313" key="2">
    <source>
        <dbReference type="Proteomes" id="UP000292052"/>
    </source>
</evidence>
<dbReference type="AlphaFoldDB" id="A0A482WB07"/>
<name>A0A482WB07_ASBVE</name>
<dbReference type="Proteomes" id="UP000292052">
    <property type="component" value="Unassembled WGS sequence"/>
</dbReference>
<protein>
    <submittedName>
        <fullName evidence="1">Uncharacterized protein</fullName>
    </submittedName>
</protein>